<dbReference type="AlphaFoldDB" id="A0A660HUD6"/>
<dbReference type="GO" id="GO:0042744">
    <property type="term" value="P:hydrogen peroxide catabolic process"/>
    <property type="evidence" value="ECO:0007669"/>
    <property type="project" value="TreeGrafter"/>
</dbReference>
<dbReference type="KEGG" id="mfz:AOB57_012460"/>
<dbReference type="Proteomes" id="UP000053087">
    <property type="component" value="Chromosome"/>
</dbReference>
<dbReference type="InterPro" id="IPR018028">
    <property type="entry name" value="Catalase"/>
</dbReference>
<sequence length="262" mass="28813">MASTLSKAPHFQNVAVPITVRFSDFAGILKISDTDPLASPRGLALKFHLPDGTETDLVTHSFNGFPAATIDEFRQLLIALGSSGPGVATPTPADIYLVAHPIAKSFLESQQPPPVSYATLSYFGVNSFKFTNAQGETSIGRYQIVPQTGNQFLSEEEIARASPNYLADEIRQRVADSPIRFNFRVQLPEPEDKIDNPSIAWPDTRKTIEIGVIEIMEAVHDSAAVERDLLFLPSQLPAGIEPADPMLYRSPAYVISYKRRNQ</sequence>
<keyword evidence="3" id="KW-1185">Reference proteome</keyword>
<dbReference type="InterPro" id="IPR011614">
    <property type="entry name" value="Catalase_core"/>
</dbReference>
<dbReference type="PANTHER" id="PTHR11465:SF62">
    <property type="entry name" value="CATALASE T"/>
    <property type="match status" value="1"/>
</dbReference>
<dbReference type="Gene3D" id="1.20.1280.120">
    <property type="match status" value="1"/>
</dbReference>
<name>A0A660HUD6_9EURY</name>
<dbReference type="PROSITE" id="PS51402">
    <property type="entry name" value="CATALASE_3"/>
    <property type="match status" value="1"/>
</dbReference>
<dbReference type="GO" id="GO:0020037">
    <property type="term" value="F:heme binding"/>
    <property type="evidence" value="ECO:0007669"/>
    <property type="project" value="InterPro"/>
</dbReference>
<evidence type="ECO:0000313" key="2">
    <source>
        <dbReference type="EMBL" id="AYK15894.1"/>
    </source>
</evidence>
<feature type="domain" description="Catalase core" evidence="1">
    <location>
        <begin position="3"/>
        <end position="248"/>
    </location>
</feature>
<keyword evidence="2" id="KW-0560">Oxidoreductase</keyword>
<dbReference type="PIRSF" id="PIRSF000296">
    <property type="entry name" value="SrpA"/>
    <property type="match status" value="1"/>
</dbReference>
<dbReference type="CDD" id="cd08153">
    <property type="entry name" value="srpA_like"/>
    <property type="match status" value="1"/>
</dbReference>
<protein>
    <submittedName>
        <fullName evidence="2">Catalase family peroxidase</fullName>
    </submittedName>
</protein>
<dbReference type="GO" id="GO:0042542">
    <property type="term" value="P:response to hydrogen peroxide"/>
    <property type="evidence" value="ECO:0007669"/>
    <property type="project" value="TreeGrafter"/>
</dbReference>
<dbReference type="SUPFAM" id="SSF56634">
    <property type="entry name" value="Heme-dependent catalase-like"/>
    <property type="match status" value="1"/>
</dbReference>
<reference evidence="2 3" key="1">
    <citation type="journal article" date="2016" name="Int. J. Syst. Evol. Microbiol.">
        <title>Methanosarcina flavescens sp. nov., a methanogenic archaeon isolated from a full-scale anaerobic digester.</title>
        <authorList>
            <person name="Kern T."/>
            <person name="Fischer M.A."/>
            <person name="Deppenmeier U."/>
            <person name="Schmitz R.A."/>
            <person name="Rother M."/>
        </authorList>
    </citation>
    <scope>NUCLEOTIDE SEQUENCE [LARGE SCALE GENOMIC DNA]</scope>
    <source>
        <strain evidence="2 3">E03.2</strain>
    </source>
</reference>
<dbReference type="GO" id="GO:0005737">
    <property type="term" value="C:cytoplasm"/>
    <property type="evidence" value="ECO:0007669"/>
    <property type="project" value="TreeGrafter"/>
</dbReference>
<organism evidence="2 3">
    <name type="scientific">Methanosarcina flavescens</name>
    <dbReference type="NCBI Taxonomy" id="1715806"/>
    <lineage>
        <taxon>Archaea</taxon>
        <taxon>Methanobacteriati</taxon>
        <taxon>Methanobacteriota</taxon>
        <taxon>Stenosarchaea group</taxon>
        <taxon>Methanomicrobia</taxon>
        <taxon>Methanosarcinales</taxon>
        <taxon>Methanosarcinaceae</taxon>
        <taxon>Methanosarcina</taxon>
    </lineage>
</organism>
<dbReference type="GO" id="GO:0004096">
    <property type="term" value="F:catalase activity"/>
    <property type="evidence" value="ECO:0007669"/>
    <property type="project" value="InterPro"/>
</dbReference>
<evidence type="ECO:0000313" key="3">
    <source>
        <dbReference type="Proteomes" id="UP000053087"/>
    </source>
</evidence>
<dbReference type="EMBL" id="CP032683">
    <property type="protein sequence ID" value="AYK15894.1"/>
    <property type="molecule type" value="Genomic_DNA"/>
</dbReference>
<dbReference type="InterPro" id="IPR020835">
    <property type="entry name" value="Catalase_sf"/>
</dbReference>
<keyword evidence="2" id="KW-0575">Peroxidase</keyword>
<dbReference type="PANTHER" id="PTHR11465">
    <property type="entry name" value="CATALASE"/>
    <property type="match status" value="1"/>
</dbReference>
<dbReference type="InterPro" id="IPR024168">
    <property type="entry name" value="Catalase_SrpA-type_pred"/>
</dbReference>
<evidence type="ECO:0000259" key="1">
    <source>
        <dbReference type="Pfam" id="PF00199"/>
    </source>
</evidence>
<dbReference type="Gene3D" id="2.40.180.10">
    <property type="entry name" value="Catalase core domain"/>
    <property type="match status" value="1"/>
</dbReference>
<dbReference type="Pfam" id="PF00199">
    <property type="entry name" value="Catalase"/>
    <property type="match status" value="1"/>
</dbReference>
<gene>
    <name evidence="2" type="ORF">AOB57_012460</name>
</gene>
<accession>A0A660HUD6</accession>
<proteinExistence type="predicted"/>